<evidence type="ECO:0000256" key="1">
    <source>
        <dbReference type="ARBA" id="ARBA00022801"/>
    </source>
</evidence>
<dbReference type="EMBL" id="JABXIY010000013">
    <property type="protein sequence ID" value="NVK96339.1"/>
    <property type="molecule type" value="Genomic_DNA"/>
</dbReference>
<dbReference type="InterPro" id="IPR050272">
    <property type="entry name" value="Isochorismatase-like_hydrls"/>
</dbReference>
<dbReference type="GO" id="GO:0016787">
    <property type="term" value="F:hydrolase activity"/>
    <property type="evidence" value="ECO:0007669"/>
    <property type="project" value="UniProtKB-KW"/>
</dbReference>
<gene>
    <name evidence="3" type="ORF">HW564_05345</name>
</gene>
<dbReference type="SUPFAM" id="SSF52499">
    <property type="entry name" value="Isochorismatase-like hydrolases"/>
    <property type="match status" value="1"/>
</dbReference>
<dbReference type="InterPro" id="IPR036380">
    <property type="entry name" value="Isochorismatase-like_sf"/>
</dbReference>
<reference evidence="3 4" key="1">
    <citation type="journal article" date="2020" name="Proc. Natl. Acad. Sci. U.S.A.">
        <title>Ecological drivers of bacterial community assembly in synthetic phycospheres.</title>
        <authorList>
            <person name="Fu H."/>
            <person name="Uchimiya M."/>
            <person name="Gore J."/>
            <person name="Moran M.A."/>
        </authorList>
    </citation>
    <scope>NUCLEOTIDE SEQUENCE [LARGE SCALE GENOMIC DNA]</scope>
    <source>
        <strain evidence="3">HF-Din03</strain>
    </source>
</reference>
<accession>A0A850LEZ5</accession>
<dbReference type="InterPro" id="IPR000868">
    <property type="entry name" value="Isochorismatase-like_dom"/>
</dbReference>
<dbReference type="Pfam" id="PF00857">
    <property type="entry name" value="Isochorismatase"/>
    <property type="match status" value="1"/>
</dbReference>
<keyword evidence="1 3" id="KW-0378">Hydrolase</keyword>
<proteinExistence type="predicted"/>
<evidence type="ECO:0000313" key="3">
    <source>
        <dbReference type="EMBL" id="NVK96339.1"/>
    </source>
</evidence>
<protein>
    <submittedName>
        <fullName evidence="3">Cysteine hydrolase</fullName>
    </submittedName>
</protein>
<feature type="domain" description="Isochorismatase-like" evidence="2">
    <location>
        <begin position="4"/>
        <end position="147"/>
    </location>
</feature>
<dbReference type="OMA" id="TGMMTHM"/>
<organism evidence="3 4">
    <name type="scientific">Ruegeria pomeroyi</name>
    <dbReference type="NCBI Taxonomy" id="89184"/>
    <lineage>
        <taxon>Bacteria</taxon>
        <taxon>Pseudomonadati</taxon>
        <taxon>Pseudomonadota</taxon>
        <taxon>Alphaproteobacteria</taxon>
        <taxon>Rhodobacterales</taxon>
        <taxon>Roseobacteraceae</taxon>
        <taxon>Ruegeria</taxon>
    </lineage>
</organism>
<sequence length="181" mass="18545">MTKTALILVDIQNDYFPGGAWEVPGMEAAAGQAAHLLAAARRDGVLVIHVRHEFASAEAPFFRPGSSGAEIHASVAPTATETVLTKARPNAFVGTALLDLLQGGDIQAVTLCGAMTQMCIDATARAAADLGFAVTVAADACAARAVSFDGQDVPAEMVHAAFLAPLAASYGRVVPVSTLLD</sequence>
<comment type="caution">
    <text evidence="3">The sequence shown here is derived from an EMBL/GenBank/DDBJ whole genome shotgun (WGS) entry which is preliminary data.</text>
</comment>
<dbReference type="Gene3D" id="3.40.50.850">
    <property type="entry name" value="Isochorismatase-like"/>
    <property type="match status" value="1"/>
</dbReference>
<dbReference type="Proteomes" id="UP000565723">
    <property type="component" value="Unassembled WGS sequence"/>
</dbReference>
<dbReference type="RefSeq" id="WP_011049252.1">
    <property type="nucleotide sequence ID" value="NZ_CP076685.1"/>
</dbReference>
<evidence type="ECO:0000313" key="4">
    <source>
        <dbReference type="Proteomes" id="UP000565723"/>
    </source>
</evidence>
<dbReference type="AlphaFoldDB" id="A0A850LEZ5"/>
<evidence type="ECO:0000259" key="2">
    <source>
        <dbReference type="Pfam" id="PF00857"/>
    </source>
</evidence>
<name>A0A850LEZ5_9RHOB</name>
<dbReference type="CDD" id="cd01014">
    <property type="entry name" value="nicotinamidase_related"/>
    <property type="match status" value="1"/>
</dbReference>
<dbReference type="PANTHER" id="PTHR43540">
    <property type="entry name" value="PEROXYUREIDOACRYLATE/UREIDOACRYLATE AMIDOHYDROLASE-RELATED"/>
    <property type="match status" value="1"/>
</dbReference>